<comment type="caution">
    <text evidence="2">The sequence shown here is derived from an EMBL/GenBank/DDBJ whole genome shotgun (WGS) entry which is preliminary data.</text>
</comment>
<dbReference type="RefSeq" id="WP_209797304.1">
    <property type="nucleotide sequence ID" value="NZ_JAGGJZ010000006.1"/>
</dbReference>
<name>A0ABS4F299_9CLOT</name>
<evidence type="ECO:0000313" key="3">
    <source>
        <dbReference type="Proteomes" id="UP000783390"/>
    </source>
</evidence>
<accession>A0ABS4F299</accession>
<feature type="domain" description="DUF1540" evidence="1">
    <location>
        <begin position="5"/>
        <end position="42"/>
    </location>
</feature>
<gene>
    <name evidence="2" type="ORF">J2Z53_001980</name>
</gene>
<reference evidence="2 3" key="1">
    <citation type="submission" date="2021-03" db="EMBL/GenBank/DDBJ databases">
        <title>Genomic Encyclopedia of Type Strains, Phase IV (KMG-IV): sequencing the most valuable type-strain genomes for metagenomic binning, comparative biology and taxonomic classification.</title>
        <authorList>
            <person name="Goeker M."/>
        </authorList>
    </citation>
    <scope>NUCLEOTIDE SEQUENCE [LARGE SCALE GENOMIC DNA]</scope>
    <source>
        <strain evidence="2 3">DSM 3984</strain>
    </source>
</reference>
<protein>
    <recommendedName>
        <fullName evidence="1">DUF1540 domain-containing protein</fullName>
    </recommendedName>
</protein>
<evidence type="ECO:0000259" key="1">
    <source>
        <dbReference type="Pfam" id="PF07561"/>
    </source>
</evidence>
<dbReference type="EMBL" id="JAGGJZ010000006">
    <property type="protein sequence ID" value="MBP1890385.1"/>
    <property type="molecule type" value="Genomic_DNA"/>
</dbReference>
<dbReference type="Pfam" id="PF07561">
    <property type="entry name" value="DUF1540"/>
    <property type="match status" value="2"/>
</dbReference>
<dbReference type="Proteomes" id="UP000783390">
    <property type="component" value="Unassembled WGS sequence"/>
</dbReference>
<evidence type="ECO:0000313" key="2">
    <source>
        <dbReference type="EMBL" id="MBP1890385.1"/>
    </source>
</evidence>
<dbReference type="InterPro" id="IPR011437">
    <property type="entry name" value="DUF1540"/>
</dbReference>
<organism evidence="2 3">
    <name type="scientific">Clostridium moniliforme</name>
    <dbReference type="NCBI Taxonomy" id="39489"/>
    <lineage>
        <taxon>Bacteria</taxon>
        <taxon>Bacillati</taxon>
        <taxon>Bacillota</taxon>
        <taxon>Clostridia</taxon>
        <taxon>Eubacteriales</taxon>
        <taxon>Clostridiaceae</taxon>
        <taxon>Clostridium</taxon>
    </lineage>
</organism>
<sequence length="121" mass="13263">MNKLGCTAYNCVNNEGGLCGAEYILIDGEGAYTSDQTYCTNFKVDTLVNEIKAVGNTDFIGEIMQIMSGNDEIKMSPNVACNARSCFYNGNGKCEALNLMIVSNNSKENFKTQCETFVESY</sequence>
<feature type="domain" description="DUF1540" evidence="1">
    <location>
        <begin position="79"/>
        <end position="117"/>
    </location>
</feature>
<keyword evidence="3" id="KW-1185">Reference proteome</keyword>
<proteinExistence type="predicted"/>